<dbReference type="Proteomes" id="UP000007800">
    <property type="component" value="Unassembled WGS sequence"/>
</dbReference>
<dbReference type="GO" id="GO:0042162">
    <property type="term" value="F:telomeric DNA binding"/>
    <property type="evidence" value="ECO:0007669"/>
    <property type="project" value="TreeGrafter"/>
</dbReference>
<dbReference type="EMBL" id="GG671995">
    <property type="protein sequence ID" value="EER17691.1"/>
    <property type="molecule type" value="Genomic_DNA"/>
</dbReference>
<feature type="region of interest" description="Disordered" evidence="1">
    <location>
        <begin position="275"/>
        <end position="302"/>
    </location>
</feature>
<dbReference type="GO" id="GO:0051083">
    <property type="term" value="P:'de novo' cotranslational protein folding"/>
    <property type="evidence" value="ECO:0007669"/>
    <property type="project" value="TreeGrafter"/>
</dbReference>
<evidence type="ECO:0000313" key="2">
    <source>
        <dbReference type="EMBL" id="EER17691.1"/>
    </source>
</evidence>
<evidence type="ECO:0000256" key="1">
    <source>
        <dbReference type="SAM" id="MobiDB-lite"/>
    </source>
</evidence>
<dbReference type="GeneID" id="9087093"/>
<gene>
    <name evidence="2" type="ORF">Pmar_PMAR023612</name>
</gene>
<name>C5KCU2_PERM5</name>
<dbReference type="InterPro" id="IPR051970">
    <property type="entry name" value="TEL2_Regulation"/>
</dbReference>
<dbReference type="RefSeq" id="XP_002785895.1">
    <property type="nucleotide sequence ID" value="XM_002785849.1"/>
</dbReference>
<dbReference type="InParanoid" id="C5KCU2"/>
<dbReference type="PANTHER" id="PTHR15830">
    <property type="entry name" value="TELOMERE LENGTH REGULATION PROTEIN TEL2 FAMILY MEMBER"/>
    <property type="match status" value="1"/>
</dbReference>
<dbReference type="OrthoDB" id="443404at2759"/>
<dbReference type="GO" id="GO:0051879">
    <property type="term" value="F:Hsp90 protein binding"/>
    <property type="evidence" value="ECO:0007669"/>
    <property type="project" value="TreeGrafter"/>
</dbReference>
<evidence type="ECO:0000313" key="3">
    <source>
        <dbReference type="Proteomes" id="UP000007800"/>
    </source>
</evidence>
<dbReference type="GO" id="GO:0005829">
    <property type="term" value="C:cytosol"/>
    <property type="evidence" value="ECO:0007669"/>
    <property type="project" value="TreeGrafter"/>
</dbReference>
<proteinExistence type="predicted"/>
<reference evidence="2 3" key="1">
    <citation type="submission" date="2008-07" db="EMBL/GenBank/DDBJ databases">
        <authorList>
            <person name="El-Sayed N."/>
            <person name="Caler E."/>
            <person name="Inman J."/>
            <person name="Amedeo P."/>
            <person name="Hass B."/>
            <person name="Wortman J."/>
        </authorList>
    </citation>
    <scope>NUCLEOTIDE SEQUENCE [LARGE SCALE GENOMIC DNA]</scope>
    <source>
        <strain evidence="3">ATCC 50983 / TXsc</strain>
    </source>
</reference>
<keyword evidence="3" id="KW-1185">Reference proteome</keyword>
<accession>C5KCU2</accession>
<feature type="compositionally biased region" description="Polar residues" evidence="1">
    <location>
        <begin position="279"/>
        <end position="296"/>
    </location>
</feature>
<organism evidence="3">
    <name type="scientific">Perkinsus marinus (strain ATCC 50983 / TXsc)</name>
    <dbReference type="NCBI Taxonomy" id="423536"/>
    <lineage>
        <taxon>Eukaryota</taxon>
        <taxon>Sar</taxon>
        <taxon>Alveolata</taxon>
        <taxon>Perkinsozoa</taxon>
        <taxon>Perkinsea</taxon>
        <taxon>Perkinsida</taxon>
        <taxon>Perkinsidae</taxon>
        <taxon>Perkinsus</taxon>
    </lineage>
</organism>
<dbReference type="OMA" id="VVARKVW"/>
<dbReference type="PANTHER" id="PTHR15830:SF10">
    <property type="entry name" value="TELOMERE LENGTH REGULATION PROTEIN TEL2 HOMOLOG"/>
    <property type="match status" value="1"/>
</dbReference>
<feature type="region of interest" description="Disordered" evidence="1">
    <location>
        <begin position="519"/>
        <end position="542"/>
    </location>
</feature>
<sequence>MFNSTVVAAFEVMSHVPKAARDSLIDEITQAGRGAGGLSPDLTRRILTDYEEHPAESGGLLEALVSNHCYTVIDRLCTRGAVSEVAEALARTGDVIRLSPHNTRKCIETYLLGNWEGASLLGLVGLPFTELAKAQPSTSDYLLSTVWQQHAFAPDQAVMLVDYGGPDVFLPPLGKLWAGPLLPVAHTQAIAVAAVTLLRYRPGSLDQEVAQSLLDGVHNRLGNVDPDQRAIAMALMEVVARKVWASDSKVFPRGPDSEEGAESWRTIWRAGMGEEWRDSSASGQKQQAETPSSPSSKGDAKGVHLKSRLVEALSAFDPLPALQPVAESTVSHGDKGAWLASCDAKLAAPAINEPLAVVDGDLPSNMTLGSLVIARASNHEGPVEERIRVQSAMAVLPAAIAAASASELRRVGPTTIYNLITHARGDDADTTQNIARHLAGQLVARDCVENSTESRCLRYVLQCVEKADWAVGTRAEAMKVLVEASMILAGRDGDDSGTNEAERPVGFATSRTRRRMGLRELEKSGQKSNRWSQGGGRHGDSRATKNRFVAQWMPLFVHPILAYSQSKRCTDQPVLLAECLRTSGQLLQSAAVSARNAPHRKQVVDEVLEVVRNTSHHKDATVRKACMMLCTCVLPLIGE</sequence>
<dbReference type="AlphaFoldDB" id="C5KCU2"/>
<protein>
    <submittedName>
        <fullName evidence="2">Uncharacterized protein</fullName>
    </submittedName>
</protein>